<dbReference type="InterPro" id="IPR011600">
    <property type="entry name" value="Pept_C14_caspase"/>
</dbReference>
<dbReference type="Pfam" id="PF13676">
    <property type="entry name" value="TIR_2"/>
    <property type="match status" value="1"/>
</dbReference>
<proteinExistence type="predicted"/>
<dbReference type="InterPro" id="IPR035897">
    <property type="entry name" value="Toll_tir_struct_dom_sf"/>
</dbReference>
<dbReference type="SUPFAM" id="SSF52200">
    <property type="entry name" value="Toll/Interleukin receptor TIR domain"/>
    <property type="match status" value="1"/>
</dbReference>
<dbReference type="Gene3D" id="3.40.50.10140">
    <property type="entry name" value="Toll/interleukin-1 receptor homology (TIR) domain"/>
    <property type="match status" value="1"/>
</dbReference>
<evidence type="ECO:0000313" key="4">
    <source>
        <dbReference type="EMBL" id="QEV08977.1"/>
    </source>
</evidence>
<dbReference type="InterPro" id="IPR000157">
    <property type="entry name" value="TIR_dom"/>
</dbReference>
<dbReference type="SUPFAM" id="SSF52129">
    <property type="entry name" value="Caspase-like"/>
    <property type="match status" value="1"/>
</dbReference>
<evidence type="ECO:0000259" key="3">
    <source>
        <dbReference type="Pfam" id="PF13676"/>
    </source>
</evidence>
<name>A0ABX6B1K9_9ACTN</name>
<dbReference type="GeneID" id="95538358"/>
<feature type="domain" description="TIR" evidence="3">
    <location>
        <begin position="11"/>
        <end position="125"/>
    </location>
</feature>
<evidence type="ECO:0000313" key="5">
    <source>
        <dbReference type="Proteomes" id="UP000326041"/>
    </source>
</evidence>
<evidence type="ECO:0000259" key="2">
    <source>
        <dbReference type="Pfam" id="PF00656"/>
    </source>
</evidence>
<dbReference type="Proteomes" id="UP000326041">
    <property type="component" value="Chromosome"/>
</dbReference>
<dbReference type="InterPro" id="IPR029030">
    <property type="entry name" value="Caspase-like_dom_sf"/>
</dbReference>
<dbReference type="Pfam" id="PF00656">
    <property type="entry name" value="Peptidase_C14"/>
    <property type="match status" value="1"/>
</dbReference>
<protein>
    <submittedName>
        <fullName evidence="4">TIR domain-containing protein</fullName>
    </submittedName>
</protein>
<reference evidence="4 5" key="1">
    <citation type="submission" date="2017-09" db="EMBL/GenBank/DDBJ databases">
        <authorList>
            <person name="Lee N."/>
            <person name="Cho B.-K."/>
        </authorList>
    </citation>
    <scope>NUCLEOTIDE SEQUENCE [LARGE SCALE GENOMIC DNA]</scope>
    <source>
        <strain evidence="4 5">ATCC 13879</strain>
    </source>
</reference>
<dbReference type="EMBL" id="CP023697">
    <property type="protein sequence ID" value="QEV08977.1"/>
    <property type="molecule type" value="Genomic_DNA"/>
</dbReference>
<keyword evidence="5" id="KW-1185">Reference proteome</keyword>
<feature type="region of interest" description="Disordered" evidence="1">
    <location>
        <begin position="132"/>
        <end position="164"/>
    </location>
</feature>
<sequence length="409" mass="44795">MSQTAKPPFLFISYAEPDRSWAEWVAWELQEAGHRVRLDRWDWRAGDNRQIELGHAVENGQVLALFSEAYFDPRHSTADHWAAVLAAGDRIIPVRIDETEPPKLLRPLLALSLYGLDHESARRELLKVLHAPGRPRTRPPFPGATGDTARARHPSPPPPIRRPSDWSTGACVLVGVHTYQELSDQPGVKGNLEDLRKLLTTSFGIPRDRCLVVDNPLDPRAVMDAIERAGRATAFESGMLLVYYAGHGVPHPRTGQLLLSVADSRVSSPHTFLPFEQVREAVATSPASQRLVIIDCCYSARGLDALAAAGPLLPPIEGTFLMASSGATEVSLAPRGRPRTAFTDALLGILEQGLPGGPPLLDAESLFEGARRVCADRKWPGPHRQVRNDGHLIPLIPNRWHPGPPPAAD</sequence>
<evidence type="ECO:0000256" key="1">
    <source>
        <dbReference type="SAM" id="MobiDB-lite"/>
    </source>
</evidence>
<dbReference type="RefSeq" id="WP_055607683.1">
    <property type="nucleotide sequence ID" value="NZ_CP023697.1"/>
</dbReference>
<organism evidence="4 5">
    <name type="scientific">Streptomyces prasinus</name>
    <dbReference type="NCBI Taxonomy" id="67345"/>
    <lineage>
        <taxon>Bacteria</taxon>
        <taxon>Bacillati</taxon>
        <taxon>Actinomycetota</taxon>
        <taxon>Actinomycetes</taxon>
        <taxon>Kitasatosporales</taxon>
        <taxon>Streptomycetaceae</taxon>
        <taxon>Streptomyces</taxon>
    </lineage>
</organism>
<feature type="domain" description="Peptidase C14 caspase" evidence="2">
    <location>
        <begin position="169"/>
        <end position="371"/>
    </location>
</feature>
<dbReference type="NCBIfam" id="NF047832">
    <property type="entry name" value="caspase_w_EACC1"/>
    <property type="match status" value="1"/>
</dbReference>
<gene>
    <name evidence="4" type="ORF">CP972_28180</name>
</gene>
<dbReference type="Gene3D" id="3.40.50.1460">
    <property type="match status" value="1"/>
</dbReference>
<accession>A0ABX6B1K9</accession>